<comment type="caution">
    <text evidence="1">The sequence shown here is derived from an EMBL/GenBank/DDBJ whole genome shotgun (WGS) entry which is preliminary data.</text>
</comment>
<organism evidence="1 2">
    <name type="scientific">Vespula maculifrons</name>
    <name type="common">Eastern yellow jacket</name>
    <name type="synonym">Wasp</name>
    <dbReference type="NCBI Taxonomy" id="7453"/>
    <lineage>
        <taxon>Eukaryota</taxon>
        <taxon>Metazoa</taxon>
        <taxon>Ecdysozoa</taxon>
        <taxon>Arthropoda</taxon>
        <taxon>Hexapoda</taxon>
        <taxon>Insecta</taxon>
        <taxon>Pterygota</taxon>
        <taxon>Neoptera</taxon>
        <taxon>Endopterygota</taxon>
        <taxon>Hymenoptera</taxon>
        <taxon>Apocrita</taxon>
        <taxon>Aculeata</taxon>
        <taxon>Vespoidea</taxon>
        <taxon>Vespidae</taxon>
        <taxon>Vespinae</taxon>
        <taxon>Vespula</taxon>
    </lineage>
</organism>
<protein>
    <submittedName>
        <fullName evidence="1">Uncharacterized protein</fullName>
    </submittedName>
</protein>
<dbReference type="AlphaFoldDB" id="A0ABD2CAF5"/>
<evidence type="ECO:0000313" key="1">
    <source>
        <dbReference type="EMBL" id="KAL2741273.1"/>
    </source>
</evidence>
<sequence>MGYTYPKRTASTLSLRRIALRTIISGGTLGMGPKLWTLDRFRSFAKEKSNSIMMIEGPIIVKFLHGS</sequence>
<evidence type="ECO:0000313" key="2">
    <source>
        <dbReference type="Proteomes" id="UP001607303"/>
    </source>
</evidence>
<keyword evidence="2" id="KW-1185">Reference proteome</keyword>
<proteinExistence type="predicted"/>
<accession>A0ABD2CAF5</accession>
<dbReference type="EMBL" id="JAYRBN010000059">
    <property type="protein sequence ID" value="KAL2741273.1"/>
    <property type="molecule type" value="Genomic_DNA"/>
</dbReference>
<name>A0ABD2CAF5_VESMC</name>
<dbReference type="Proteomes" id="UP001607303">
    <property type="component" value="Unassembled WGS sequence"/>
</dbReference>
<gene>
    <name evidence="1" type="ORF">V1477_010334</name>
</gene>
<reference evidence="1 2" key="1">
    <citation type="journal article" date="2024" name="Ann. Entomol. Soc. Am.">
        <title>Genomic analyses of the southern and eastern yellowjacket wasps (Hymenoptera: Vespidae) reveal evolutionary signatures of social life.</title>
        <authorList>
            <person name="Catto M.A."/>
            <person name="Caine P.B."/>
            <person name="Orr S.E."/>
            <person name="Hunt B.G."/>
            <person name="Goodisman M.A.D."/>
        </authorList>
    </citation>
    <scope>NUCLEOTIDE SEQUENCE [LARGE SCALE GENOMIC DNA]</scope>
    <source>
        <strain evidence="1">232</strain>
        <tissue evidence="1">Head and thorax</tissue>
    </source>
</reference>